<dbReference type="RefSeq" id="WP_135491486.1">
    <property type="nucleotide sequence ID" value="NZ_PYJU01000088.1"/>
</dbReference>
<sequence>MSIIKSRMIEGIRPNADTLTAIKEQMGIEEDTDVRFMALEVQFDRKIYYCALSGGKLENGEPTLTLVGQAALEVIINHPSPNNTLVFQQVKLGETPLKTKVKATLRNAPANSKICFFGDMQGELDGVLSDVFNIQPSLDSYH</sequence>
<gene>
    <name evidence="1" type="ORF">C9F01_21790</name>
</gene>
<accession>A0A3T7FRF1</accession>
<dbReference type="EMBL" id="PYJU01000088">
    <property type="protein sequence ID" value="TGC30945.1"/>
    <property type="molecule type" value="Genomic_DNA"/>
</dbReference>
<evidence type="ECO:0000313" key="1">
    <source>
        <dbReference type="EMBL" id="TGC30945.1"/>
    </source>
</evidence>
<reference evidence="1 2" key="1">
    <citation type="submission" date="2018-03" db="EMBL/GenBank/DDBJ databases">
        <title>Non-Typhoidal Salmonella genome sequencing and assembly.</title>
        <authorList>
            <person name="Matchawe C."/>
        </authorList>
    </citation>
    <scope>NUCLEOTIDE SEQUENCE [LARGE SCALE GENOMIC DNA]</scope>
    <source>
        <strain evidence="1 2">100ev</strain>
    </source>
</reference>
<name>A0A3T7FRF1_SALET</name>
<comment type="caution">
    <text evidence="1">The sequence shown here is derived from an EMBL/GenBank/DDBJ whole genome shotgun (WGS) entry which is preliminary data.</text>
</comment>
<dbReference type="AlphaFoldDB" id="A0A3T7FRF1"/>
<dbReference type="Proteomes" id="UP000297878">
    <property type="component" value="Unassembled WGS sequence"/>
</dbReference>
<proteinExistence type="predicted"/>
<organism evidence="1 2">
    <name type="scientific">Salmonella enterica subsp. enterica serovar Wernigerode</name>
    <dbReference type="NCBI Taxonomy" id="2565187"/>
    <lineage>
        <taxon>Bacteria</taxon>
        <taxon>Pseudomonadati</taxon>
        <taxon>Pseudomonadota</taxon>
        <taxon>Gammaproteobacteria</taxon>
        <taxon>Enterobacterales</taxon>
        <taxon>Enterobacteriaceae</taxon>
        <taxon>Salmonella</taxon>
    </lineage>
</organism>
<evidence type="ECO:0000313" key="2">
    <source>
        <dbReference type="Proteomes" id="UP000297878"/>
    </source>
</evidence>
<protein>
    <submittedName>
        <fullName evidence="1">Uncharacterized protein</fullName>
    </submittedName>
</protein>